<keyword evidence="1" id="KW-1133">Transmembrane helix</keyword>
<keyword evidence="1" id="KW-0812">Transmembrane</keyword>
<sequence>MSHTFLFKGLKIALLLQIIWYIMFFTNILGMIGSISELLQDIVWIGIPVLGLLLSISAFFKIHLPLFL</sequence>
<keyword evidence="3" id="KW-1185">Reference proteome</keyword>
<dbReference type="RefSeq" id="WP_256707393.1">
    <property type="nucleotide sequence ID" value="NZ_CP101914.1"/>
</dbReference>
<evidence type="ECO:0000313" key="2">
    <source>
        <dbReference type="EMBL" id="UUI02126.1"/>
    </source>
</evidence>
<keyword evidence="1" id="KW-0472">Membrane</keyword>
<feature type="transmembrane region" description="Helical" evidence="1">
    <location>
        <begin position="12"/>
        <end position="36"/>
    </location>
</feature>
<organism evidence="2 3">
    <name type="scientific">Oceanobacillus jeddahense</name>
    <dbReference type="NCBI Taxonomy" id="1462527"/>
    <lineage>
        <taxon>Bacteria</taxon>
        <taxon>Bacillati</taxon>
        <taxon>Bacillota</taxon>
        <taxon>Bacilli</taxon>
        <taxon>Bacillales</taxon>
        <taxon>Bacillaceae</taxon>
        <taxon>Oceanobacillus</taxon>
    </lineage>
</organism>
<proteinExistence type="predicted"/>
<dbReference type="Proteomes" id="UP001059773">
    <property type="component" value="Chromosome"/>
</dbReference>
<gene>
    <name evidence="2" type="ORF">NP439_19090</name>
</gene>
<reference evidence="2" key="1">
    <citation type="submission" date="2022-07" db="EMBL/GenBank/DDBJ databases">
        <title>FELIX.</title>
        <authorList>
            <person name="Wan K.H."/>
            <person name="Park S."/>
            <person name="Lawrence Q."/>
            <person name="Eichenberger J.P."/>
            <person name="Booth B.W."/>
            <person name="Piaggio A.J."/>
            <person name="Chandler J.C."/>
            <person name="Franklin A.B."/>
            <person name="Celniker S.E."/>
        </authorList>
    </citation>
    <scope>NUCLEOTIDE SEQUENCE</scope>
    <source>
        <strain evidence="2">QA-1986 374</strain>
    </source>
</reference>
<evidence type="ECO:0000256" key="1">
    <source>
        <dbReference type="SAM" id="Phobius"/>
    </source>
</evidence>
<feature type="transmembrane region" description="Helical" evidence="1">
    <location>
        <begin position="42"/>
        <end position="60"/>
    </location>
</feature>
<evidence type="ECO:0000313" key="3">
    <source>
        <dbReference type="Proteomes" id="UP001059773"/>
    </source>
</evidence>
<dbReference type="EMBL" id="CP101914">
    <property type="protein sequence ID" value="UUI02126.1"/>
    <property type="molecule type" value="Genomic_DNA"/>
</dbReference>
<protein>
    <submittedName>
        <fullName evidence="2">Uncharacterized protein</fullName>
    </submittedName>
</protein>
<name>A0ABY5JST7_9BACI</name>
<accession>A0ABY5JST7</accession>